<dbReference type="InterPro" id="IPR007539">
    <property type="entry name" value="DUF551"/>
</dbReference>
<dbReference type="AlphaFoldDB" id="A0A6M3LJW3"/>
<proteinExistence type="predicted"/>
<name>A0A6M3LJW3_9ZZZZ</name>
<organism evidence="2">
    <name type="scientific">viral metagenome</name>
    <dbReference type="NCBI Taxonomy" id="1070528"/>
    <lineage>
        <taxon>unclassified sequences</taxon>
        <taxon>metagenomes</taxon>
        <taxon>organismal metagenomes</taxon>
    </lineage>
</organism>
<protein>
    <recommendedName>
        <fullName evidence="1">DUF551 domain-containing protein</fullName>
    </recommendedName>
</protein>
<dbReference type="Pfam" id="PF04448">
    <property type="entry name" value="DUF551"/>
    <property type="match status" value="1"/>
</dbReference>
<evidence type="ECO:0000313" key="2">
    <source>
        <dbReference type="EMBL" id="QJA95180.1"/>
    </source>
</evidence>
<sequence length="102" mass="11534">METKGCPACGSPLTLPTQYLDAVAAIRERVEEFTPAIIKDYLLNQWISVEDRLPEIGVRILAYSPGYTNEQMTHRILDAQFLRACNEVTHWMAIPDNPEAKS</sequence>
<feature type="domain" description="DUF551" evidence="1">
    <location>
        <begin position="45"/>
        <end position="99"/>
    </location>
</feature>
<evidence type="ECO:0000259" key="1">
    <source>
        <dbReference type="Pfam" id="PF04448"/>
    </source>
</evidence>
<dbReference type="EMBL" id="MT143292">
    <property type="protein sequence ID" value="QJA95180.1"/>
    <property type="molecule type" value="Genomic_DNA"/>
</dbReference>
<accession>A0A6M3LJW3</accession>
<gene>
    <name evidence="2" type="ORF">MM415B05567_0007</name>
</gene>
<reference evidence="2" key="1">
    <citation type="submission" date="2020-03" db="EMBL/GenBank/DDBJ databases">
        <title>The deep terrestrial virosphere.</title>
        <authorList>
            <person name="Holmfeldt K."/>
            <person name="Nilsson E."/>
            <person name="Simone D."/>
            <person name="Lopez-Fernandez M."/>
            <person name="Wu X."/>
            <person name="de Brujin I."/>
            <person name="Lundin D."/>
            <person name="Andersson A."/>
            <person name="Bertilsson S."/>
            <person name="Dopson M."/>
        </authorList>
    </citation>
    <scope>NUCLEOTIDE SEQUENCE</scope>
    <source>
        <strain evidence="2">MM415B05567</strain>
    </source>
</reference>